<dbReference type="RefSeq" id="XP_028544108.1">
    <property type="nucleotide sequence ID" value="XM_028688307.1"/>
</dbReference>
<name>A0A1Y1JG72_PLAGO</name>
<dbReference type="Gene3D" id="1.25.10.10">
    <property type="entry name" value="Leucine-rich Repeat Variant"/>
    <property type="match status" value="1"/>
</dbReference>
<dbReference type="InterPro" id="IPR011989">
    <property type="entry name" value="ARM-like"/>
</dbReference>
<dbReference type="PROSITE" id="PS50077">
    <property type="entry name" value="HEAT_REPEAT"/>
    <property type="match status" value="1"/>
</dbReference>
<feature type="repeat" description="HEAT" evidence="2">
    <location>
        <begin position="544"/>
        <end position="582"/>
    </location>
</feature>
<dbReference type="GO" id="GO:0016301">
    <property type="term" value="F:kinase activity"/>
    <property type="evidence" value="ECO:0007669"/>
    <property type="project" value="UniProtKB-KW"/>
</dbReference>
<gene>
    <name evidence="3" type="ORF">PGO_102770</name>
</gene>
<dbReference type="Pfam" id="PF02985">
    <property type="entry name" value="HEAT"/>
    <property type="match status" value="1"/>
</dbReference>
<evidence type="ECO:0000313" key="3">
    <source>
        <dbReference type="EMBL" id="GAW81519.1"/>
    </source>
</evidence>
<dbReference type="PANTHER" id="PTHR12984:SF3">
    <property type="entry name" value="N-TERMINAL KINASE-LIKE PROTEIN"/>
    <property type="match status" value="1"/>
</dbReference>
<accession>A0A1Y1JG72</accession>
<proteinExistence type="predicted"/>
<keyword evidence="3" id="KW-0418">Kinase</keyword>
<dbReference type="SUPFAM" id="SSF48371">
    <property type="entry name" value="ARM repeat"/>
    <property type="match status" value="1"/>
</dbReference>
<comment type="caution">
    <text evidence="3">The sequence shown here is derived from an EMBL/GenBank/DDBJ whole genome shotgun (WGS) entry which is preliminary data.</text>
</comment>
<dbReference type="PANTHER" id="PTHR12984">
    <property type="entry name" value="SCY1-RELATED S/T PROTEIN KINASE-LIKE"/>
    <property type="match status" value="1"/>
</dbReference>
<dbReference type="SUPFAM" id="SSF56112">
    <property type="entry name" value="Protein kinase-like (PK-like)"/>
    <property type="match status" value="1"/>
</dbReference>
<dbReference type="Proteomes" id="UP000195521">
    <property type="component" value="Unassembled WGS sequence"/>
</dbReference>
<dbReference type="Gene3D" id="3.30.200.20">
    <property type="entry name" value="Phosphorylase Kinase, domain 1"/>
    <property type="match status" value="1"/>
</dbReference>
<dbReference type="InterPro" id="IPR021133">
    <property type="entry name" value="HEAT_type_2"/>
</dbReference>
<dbReference type="InterPro" id="IPR011009">
    <property type="entry name" value="Kinase-like_dom_sf"/>
</dbReference>
<dbReference type="InterPro" id="IPR051177">
    <property type="entry name" value="CIK-Related_Protein"/>
</dbReference>
<protein>
    <submittedName>
        <fullName evidence="3">Protein kinase</fullName>
    </submittedName>
</protein>
<dbReference type="AlphaFoldDB" id="A0A1Y1JG72"/>
<organism evidence="3 4">
    <name type="scientific">Plasmodium gonderi</name>
    <dbReference type="NCBI Taxonomy" id="77519"/>
    <lineage>
        <taxon>Eukaryota</taxon>
        <taxon>Sar</taxon>
        <taxon>Alveolata</taxon>
        <taxon>Apicomplexa</taxon>
        <taxon>Aconoidasida</taxon>
        <taxon>Haemosporida</taxon>
        <taxon>Plasmodiidae</taxon>
        <taxon>Plasmodium</taxon>
        <taxon>Plasmodium (Plasmodium)</taxon>
    </lineage>
</organism>
<keyword evidence="1" id="KW-0677">Repeat</keyword>
<dbReference type="OrthoDB" id="447103at2759"/>
<sequence length="874" mass="101165">MLQYFVDKLFGDLPANFNFVIRKKLEFNNPKKWYYEIYEGLNKNNEEVCIFIYEKKYKEMNSEKRYTNNHLTYSKKLIHPNILKVLHTHENEKRIYIVTEKCIPLHFEGIRSDPIWGIYEIFSAVHFINLCNYVHCLVGPLSVYVNERGRWKLSLFDCIHEKNSSIHAILNDISDHIICNYGYNLNIPNGVHATWIDAHGLALLMTWCYKNYLSRTSHLEDYYDEVIPIRKDDEGGNKSIDKNENFLKTPILNVSEMHNYYDTNIWSMDILKGSDECIPKLLTPLHSMLLKLSNKEVNFLTFLNDESLKGDKTISIMLFLTEMHMKTKIEKTEFLDNLFNNLENISVHVRIEKILPELAQNIEISENRVTCLKIILIICKDISTNYFEKIIYPIVSKYFSLNDRAVRYVLLENFHLIEKHLSSNHINEIYNSYMYGFLDNNAYIKNETIKNFIHVFPKLKSNFKSASLSVLLDNLREKDFCVKTNTIICIAKIAKHILDDKQNILENVYRVGLQDSIIQTRLATIHSIKFTYDQFSPTKYVSNILPLLVKSLIDDSSEVRLSAFDTLESVCSYLRKDLLCSSEVTKVDISNVSREHAILNDSSLPSPEVESPTSYNFLNKIKGMITSKSEIYVGGTSGSSHIQRERCFNIDGLSSRVEMDRMGGEIPTPFVHNMNNVRCGQYENVSGHNVGVHNEGVHNVGVHNVSGHNVSGHNVESTNNNRISGTARSNNTNICFDSLVGVTNNKGNNHTSTYRHVVQKNDLLFKEEMNNNSYDMKRKNSDKVKNAYGNDETASKEDKCILYEQGNYEDQSWSSVNMNRSYEDNKRDNLFSGDFKLRDSVRKTSQKIDIDIDDFFNEFDLKEERSAKVKLNLL</sequence>
<dbReference type="InterPro" id="IPR000357">
    <property type="entry name" value="HEAT"/>
</dbReference>
<dbReference type="GeneID" id="39748242"/>
<evidence type="ECO:0000256" key="2">
    <source>
        <dbReference type="PROSITE-ProRule" id="PRU00103"/>
    </source>
</evidence>
<dbReference type="OMA" id="KTNTIIC"/>
<dbReference type="InterPro" id="IPR016024">
    <property type="entry name" value="ARM-type_fold"/>
</dbReference>
<evidence type="ECO:0000256" key="1">
    <source>
        <dbReference type="ARBA" id="ARBA00022737"/>
    </source>
</evidence>
<reference evidence="4" key="1">
    <citation type="submission" date="2017-04" db="EMBL/GenBank/DDBJ databases">
        <title>Plasmodium gonderi genome.</title>
        <authorList>
            <person name="Arisue N."/>
            <person name="Honma H."/>
            <person name="Kawai S."/>
            <person name="Tougan T."/>
            <person name="Tanabe K."/>
            <person name="Horii T."/>
        </authorList>
    </citation>
    <scope>NUCLEOTIDE SEQUENCE [LARGE SCALE GENOMIC DNA]</scope>
    <source>
        <strain evidence="4">ATCC 30045</strain>
    </source>
</reference>
<evidence type="ECO:0000313" key="4">
    <source>
        <dbReference type="Proteomes" id="UP000195521"/>
    </source>
</evidence>
<keyword evidence="3" id="KW-0808">Transferase</keyword>
<keyword evidence="4" id="KW-1185">Reference proteome</keyword>
<dbReference type="Gene3D" id="1.10.510.10">
    <property type="entry name" value="Transferase(Phosphotransferase) domain 1"/>
    <property type="match status" value="1"/>
</dbReference>
<dbReference type="EMBL" id="BDQF01000011">
    <property type="protein sequence ID" value="GAW81519.1"/>
    <property type="molecule type" value="Genomic_DNA"/>
</dbReference>